<keyword evidence="1" id="KW-0648">Protein biosynthesis</keyword>
<dbReference type="Proteomes" id="UP000236291">
    <property type="component" value="Unassembled WGS sequence"/>
</dbReference>
<dbReference type="GO" id="GO:0003743">
    <property type="term" value="F:translation initiation factor activity"/>
    <property type="evidence" value="ECO:0007669"/>
    <property type="project" value="UniProtKB-KW"/>
</dbReference>
<dbReference type="InterPro" id="IPR052929">
    <property type="entry name" value="RNase_H-like_EbsB-rel"/>
</dbReference>
<accession>A0A2K3LWI0</accession>
<organism evidence="1 2">
    <name type="scientific">Trifolium pratense</name>
    <name type="common">Red clover</name>
    <dbReference type="NCBI Taxonomy" id="57577"/>
    <lineage>
        <taxon>Eukaryota</taxon>
        <taxon>Viridiplantae</taxon>
        <taxon>Streptophyta</taxon>
        <taxon>Embryophyta</taxon>
        <taxon>Tracheophyta</taxon>
        <taxon>Spermatophyta</taxon>
        <taxon>Magnoliopsida</taxon>
        <taxon>eudicotyledons</taxon>
        <taxon>Gunneridae</taxon>
        <taxon>Pentapetalae</taxon>
        <taxon>rosids</taxon>
        <taxon>fabids</taxon>
        <taxon>Fabales</taxon>
        <taxon>Fabaceae</taxon>
        <taxon>Papilionoideae</taxon>
        <taxon>50 kb inversion clade</taxon>
        <taxon>NPAAA clade</taxon>
        <taxon>Hologalegina</taxon>
        <taxon>IRL clade</taxon>
        <taxon>Trifolieae</taxon>
        <taxon>Trifolium</taxon>
    </lineage>
</organism>
<reference evidence="1 2" key="1">
    <citation type="journal article" date="2014" name="Am. J. Bot.">
        <title>Genome assembly and annotation for red clover (Trifolium pratense; Fabaceae).</title>
        <authorList>
            <person name="Istvanek J."/>
            <person name="Jaros M."/>
            <person name="Krenek A."/>
            <person name="Repkova J."/>
        </authorList>
    </citation>
    <scope>NUCLEOTIDE SEQUENCE [LARGE SCALE GENOMIC DNA]</scope>
    <source>
        <strain evidence="2">cv. Tatra</strain>
        <tissue evidence="1">Young leaves</tissue>
    </source>
</reference>
<dbReference type="PANTHER" id="PTHR47074:SF11">
    <property type="entry name" value="REVERSE TRANSCRIPTASE-LIKE PROTEIN"/>
    <property type="match status" value="1"/>
</dbReference>
<evidence type="ECO:0000313" key="2">
    <source>
        <dbReference type="Proteomes" id="UP000236291"/>
    </source>
</evidence>
<protein>
    <submittedName>
        <fullName evidence="1">Eukaryotic translation initiation factor 3 subunit c</fullName>
    </submittedName>
</protein>
<name>A0A2K3LWI0_TRIPR</name>
<gene>
    <name evidence="1" type="ORF">L195_g038929</name>
</gene>
<evidence type="ECO:0000313" key="1">
    <source>
        <dbReference type="EMBL" id="PNX82892.1"/>
    </source>
</evidence>
<proteinExistence type="predicted"/>
<comment type="caution">
    <text evidence="1">The sequence shown here is derived from an EMBL/GenBank/DDBJ whole genome shotgun (WGS) entry which is preliminary data.</text>
</comment>
<dbReference type="AlphaFoldDB" id="A0A2K3LWI0"/>
<dbReference type="EMBL" id="ASHM01042924">
    <property type="protein sequence ID" value="PNX82892.1"/>
    <property type="molecule type" value="Genomic_DNA"/>
</dbReference>
<reference evidence="1 2" key="2">
    <citation type="journal article" date="2017" name="Front. Plant Sci.">
        <title>Gene Classification and Mining of Molecular Markers Useful in Red Clover (Trifolium pratense) Breeding.</title>
        <authorList>
            <person name="Istvanek J."/>
            <person name="Dluhosova J."/>
            <person name="Dluhos P."/>
            <person name="Patkova L."/>
            <person name="Nedelnik J."/>
            <person name="Repkova J."/>
        </authorList>
    </citation>
    <scope>NUCLEOTIDE SEQUENCE [LARGE SCALE GENOMIC DNA]</scope>
    <source>
        <strain evidence="2">cv. Tatra</strain>
        <tissue evidence="1">Young leaves</tissue>
    </source>
</reference>
<dbReference type="PANTHER" id="PTHR47074">
    <property type="entry name" value="BNAC02G40300D PROTEIN"/>
    <property type="match status" value="1"/>
</dbReference>
<keyword evidence="1" id="KW-0396">Initiation factor</keyword>
<sequence length="134" mass="14929">MAYSCSTEGEAFTVKSMQSCMESKNAWNEAGLRAVIEPRLQNFSTMTEAEWNAVNIIQQSHTVAATVLVIMQWQRPAIGWSKCNVDARASGWGWCVRNDQGQFIQAESSWNRANLTIIEGEAMTLLEAIRAAIN</sequence>